<protein>
    <recommendedName>
        <fullName evidence="3">Carboxypeptidase regulatory-like domain-containing protein</fullName>
    </recommendedName>
</protein>
<dbReference type="RefSeq" id="WP_075369467.1">
    <property type="nucleotide sequence ID" value="NZ_MSDQ01000027.1"/>
</dbReference>
<comment type="caution">
    <text evidence="1">The sequence shown here is derived from an EMBL/GenBank/DDBJ whole genome shotgun (WGS) entry which is preliminary data.</text>
</comment>
<keyword evidence="2" id="KW-1185">Reference proteome</keyword>
<accession>A0A1Q8TBH2</accession>
<dbReference type="PROSITE" id="PS51257">
    <property type="entry name" value="PROKAR_LIPOPROTEIN"/>
    <property type="match status" value="1"/>
</dbReference>
<sequence>MRYIHTGWWLVLVVLALSGCEMLPTGGPTQPVDIEEAGEGTPAGAVERQVAFPAEEYAKLDKHGSGVVKGRLRYMSSSAGTLVGKNETVSIAPATRYSAEAAEAALAGKRIEPADPRAREYTHYAKTNDNGYFEATGIPAGVFYVAGSVRLPDGSRSPLILKQIEIGDGQTREVDLSR</sequence>
<dbReference type="EMBL" id="MSDQ01000027">
    <property type="protein sequence ID" value="OLO11031.1"/>
    <property type="molecule type" value="Genomic_DNA"/>
</dbReference>
<dbReference type="Proteomes" id="UP000186806">
    <property type="component" value="Unassembled WGS sequence"/>
</dbReference>
<name>A0A1Q8TBH2_9GAMM</name>
<reference evidence="1 2" key="1">
    <citation type="submission" date="2016-12" db="EMBL/GenBank/DDBJ databases">
        <title>Draft genome sequences of strains Salinicola socius SMB35, Salinicola sp. MH3R3-1 and Chromohalobacter sp. SMB17 from the Verkhnekamsk potash mining region of Russia.</title>
        <authorList>
            <person name="Mavrodi D.V."/>
            <person name="Olsson B.E."/>
            <person name="Korsakova E.S."/>
            <person name="Pyankova A."/>
            <person name="Mavrodi O.V."/>
            <person name="Plotnikova E.G."/>
        </authorList>
    </citation>
    <scope>NUCLEOTIDE SEQUENCE [LARGE SCALE GENOMIC DNA]</scope>
    <source>
        <strain evidence="1 2">SMB17</strain>
    </source>
</reference>
<evidence type="ECO:0000313" key="1">
    <source>
        <dbReference type="EMBL" id="OLO11031.1"/>
    </source>
</evidence>
<organism evidence="1 2">
    <name type="scientific">Chromohalobacter japonicus</name>
    <dbReference type="NCBI Taxonomy" id="223900"/>
    <lineage>
        <taxon>Bacteria</taxon>
        <taxon>Pseudomonadati</taxon>
        <taxon>Pseudomonadota</taxon>
        <taxon>Gammaproteobacteria</taxon>
        <taxon>Oceanospirillales</taxon>
        <taxon>Halomonadaceae</taxon>
        <taxon>Chromohalobacter</taxon>
    </lineage>
</organism>
<gene>
    <name evidence="1" type="ORF">BTW10_11170</name>
</gene>
<evidence type="ECO:0008006" key="3">
    <source>
        <dbReference type="Google" id="ProtNLM"/>
    </source>
</evidence>
<proteinExistence type="predicted"/>
<dbReference type="AlphaFoldDB" id="A0A1Q8TBH2"/>
<dbReference type="STRING" id="223900.GCA_000821045_00341"/>
<dbReference type="SUPFAM" id="SSF117074">
    <property type="entry name" value="Hypothetical protein PA1324"/>
    <property type="match status" value="1"/>
</dbReference>
<evidence type="ECO:0000313" key="2">
    <source>
        <dbReference type="Proteomes" id="UP000186806"/>
    </source>
</evidence>